<feature type="domain" description="UspA" evidence="2">
    <location>
        <begin position="2"/>
        <end position="141"/>
    </location>
</feature>
<accession>A0A315XMC0</accession>
<reference evidence="3 4" key="1">
    <citation type="submission" date="2017-03" db="EMBL/GenBank/DDBJ databases">
        <title>Genome sequence of Methanobrevibacter thaueri.</title>
        <authorList>
            <person name="Poehlein A."/>
            <person name="Seedorf H."/>
            <person name="Daniel R."/>
        </authorList>
    </citation>
    <scope>NUCLEOTIDE SEQUENCE [LARGE SCALE GENOMIC DNA]</scope>
    <source>
        <strain evidence="3 4">DSM 11995</strain>
    </source>
</reference>
<dbReference type="PANTHER" id="PTHR46268">
    <property type="entry name" value="STRESS RESPONSE PROTEIN NHAX"/>
    <property type="match status" value="1"/>
</dbReference>
<comment type="similarity">
    <text evidence="1">Belongs to the universal stress protein A family.</text>
</comment>
<protein>
    <submittedName>
        <fullName evidence="3">TRAP-T-associated universal stress protein TeaD</fullName>
    </submittedName>
</protein>
<evidence type="ECO:0000313" key="4">
    <source>
        <dbReference type="Proteomes" id="UP000251717"/>
    </source>
</evidence>
<dbReference type="InterPro" id="IPR014729">
    <property type="entry name" value="Rossmann-like_a/b/a_fold"/>
</dbReference>
<dbReference type="PIRSF" id="PIRSF006276">
    <property type="entry name" value="UspA"/>
    <property type="match status" value="1"/>
</dbReference>
<proteinExistence type="inferred from homology"/>
<name>A0A315XMC0_9EURY</name>
<gene>
    <name evidence="3" type="primary">teaD</name>
    <name evidence="3" type="ORF">MBBTH_10310</name>
</gene>
<dbReference type="Gene3D" id="3.40.50.620">
    <property type="entry name" value="HUPs"/>
    <property type="match status" value="1"/>
</dbReference>
<evidence type="ECO:0000256" key="1">
    <source>
        <dbReference type="ARBA" id="ARBA00008791"/>
    </source>
</evidence>
<sequence>MMYKKILVPTDGSEFAEKAQRHALFLAKVSGAEIVAVSVTENNFVNGLPLDDEVYQLNQILNERSEENLKEFDKLNEDNIKITHVIREGSPAKVILEVAKEENVDLIVMGSSGKSGFDRFIMGSVADKVVNSAKCAVLVVH</sequence>
<evidence type="ECO:0000259" key="2">
    <source>
        <dbReference type="Pfam" id="PF00582"/>
    </source>
</evidence>
<dbReference type="CDD" id="cd00293">
    <property type="entry name" value="USP-like"/>
    <property type="match status" value="1"/>
</dbReference>
<dbReference type="AlphaFoldDB" id="A0A315XMC0"/>
<evidence type="ECO:0000313" key="3">
    <source>
        <dbReference type="EMBL" id="PWB87465.1"/>
    </source>
</evidence>
<dbReference type="InterPro" id="IPR006015">
    <property type="entry name" value="Universal_stress_UspA"/>
</dbReference>
<comment type="caution">
    <text evidence="3">The sequence shown here is derived from an EMBL/GenBank/DDBJ whole genome shotgun (WGS) entry which is preliminary data.</text>
</comment>
<dbReference type="Proteomes" id="UP000251717">
    <property type="component" value="Unassembled WGS sequence"/>
</dbReference>
<keyword evidence="4" id="KW-1185">Reference proteome</keyword>
<dbReference type="Pfam" id="PF00582">
    <property type="entry name" value="Usp"/>
    <property type="match status" value="1"/>
</dbReference>
<organism evidence="3 4">
    <name type="scientific">Methanobrevibacter thaueri</name>
    <dbReference type="NCBI Taxonomy" id="190975"/>
    <lineage>
        <taxon>Archaea</taxon>
        <taxon>Methanobacteriati</taxon>
        <taxon>Methanobacteriota</taxon>
        <taxon>Methanomada group</taxon>
        <taxon>Methanobacteria</taxon>
        <taxon>Methanobacteriales</taxon>
        <taxon>Methanobacteriaceae</taxon>
        <taxon>Methanobrevibacter</taxon>
    </lineage>
</organism>
<dbReference type="SUPFAM" id="SSF52402">
    <property type="entry name" value="Adenine nucleotide alpha hydrolases-like"/>
    <property type="match status" value="1"/>
</dbReference>
<dbReference type="PANTHER" id="PTHR46268:SF6">
    <property type="entry name" value="UNIVERSAL STRESS PROTEIN UP12"/>
    <property type="match status" value="1"/>
</dbReference>
<dbReference type="InterPro" id="IPR006016">
    <property type="entry name" value="UspA"/>
</dbReference>
<dbReference type="EMBL" id="MZGS01000020">
    <property type="protein sequence ID" value="PWB87465.1"/>
    <property type="molecule type" value="Genomic_DNA"/>
</dbReference>
<dbReference type="PRINTS" id="PR01438">
    <property type="entry name" value="UNVRSLSTRESS"/>
</dbReference>